<sequence>MSGWATVPLLTRNRILIRAAKEIFGFNKGRSWSEFKRDISSEEIREFFRIHGSMWGPETDWVGIMPKPGDGKLRGLYLGDIRPELILQNLIRFSLYNDQILIVDPFPNPRNIKPKFNPFENPGQYKADMVKAIFFLFRLAPWIESGVVQLIPDPGDIDLNLRWETFDLARARRAGRPPDEADLADVHKAGEKDLARFLYAMDEKALLGMVERSGQKLNEDEKRDVVEYARQQLRDDPIAWEGKIGPGFEAGQMNLFRGGANLETTLMICDVTGAFPYTNMRTRWQELMSARDELSETARIWSPLAKTFQSLEFKFLNQVDVSFANSIREDGRLESFRSFLRTIGKQASEVKDLSALDSFVRDSKDALIGEHQKASAEWDKIQASFLKWAGGGALGATSLLSGHLSLDAAALSAGMLSTIGALMSRHMSKASFRKSNPMSLLIDLSERELPGTTLY</sequence>
<dbReference type="EMBL" id="JAKLTY010000016">
    <property type="protein sequence ID" value="MCG2629718.1"/>
    <property type="molecule type" value="Genomic_DNA"/>
</dbReference>
<comment type="caution">
    <text evidence="1">The sequence shown here is derived from an EMBL/GenBank/DDBJ whole genome shotgun (WGS) entry which is preliminary data.</text>
</comment>
<accession>A0A9X1RE64</accession>
<dbReference type="RefSeq" id="WP_237891187.1">
    <property type="nucleotide sequence ID" value="NZ_JAKLTY010000016.1"/>
</dbReference>
<name>A0A9X1RE64_9BRAD</name>
<proteinExistence type="predicted"/>
<organism evidence="1 2">
    <name type="scientific">Bradyrhizobium zhengyangense</name>
    <dbReference type="NCBI Taxonomy" id="2911009"/>
    <lineage>
        <taxon>Bacteria</taxon>
        <taxon>Pseudomonadati</taxon>
        <taxon>Pseudomonadota</taxon>
        <taxon>Alphaproteobacteria</taxon>
        <taxon>Hyphomicrobiales</taxon>
        <taxon>Nitrobacteraceae</taxon>
        <taxon>Bradyrhizobium</taxon>
    </lineage>
</organism>
<dbReference type="AlphaFoldDB" id="A0A9X1RE64"/>
<dbReference type="Proteomes" id="UP001139054">
    <property type="component" value="Unassembled WGS sequence"/>
</dbReference>
<evidence type="ECO:0000313" key="1">
    <source>
        <dbReference type="EMBL" id="MCG2629718.1"/>
    </source>
</evidence>
<evidence type="ECO:0000313" key="2">
    <source>
        <dbReference type="Proteomes" id="UP001139054"/>
    </source>
</evidence>
<protein>
    <submittedName>
        <fullName evidence="1">Uncharacterized protein</fullName>
    </submittedName>
</protein>
<reference evidence="1" key="1">
    <citation type="submission" date="2022-01" db="EMBL/GenBank/DDBJ databases">
        <title>Genome sequnece data of strain Bradyrhizobium sp. nov.</title>
        <authorList>
            <person name="Zhang J."/>
        </authorList>
    </citation>
    <scope>NUCLEOTIDE SEQUENCE</scope>
    <source>
        <strain evidence="1">WYCCWR 13023</strain>
    </source>
</reference>
<gene>
    <name evidence="1" type="ORF">L6654_24140</name>
</gene>